<evidence type="ECO:0000256" key="7">
    <source>
        <dbReference type="ARBA" id="ARBA00023128"/>
    </source>
</evidence>
<reference evidence="11 12" key="1">
    <citation type="journal article" date="2011" name="J. Gen. Appl. Microbiol.">
        <title>Draft genome sequencing of the enigmatic basidiomycete Mixia osmundae.</title>
        <authorList>
            <person name="Nishida H."/>
            <person name="Nagatsuka Y."/>
            <person name="Sugiyama J."/>
        </authorList>
    </citation>
    <scope>NUCLEOTIDE SEQUENCE [LARGE SCALE GENOMIC DNA]</scope>
    <source>
        <strain evidence="12">CBS 9802 / IAM 14324 / JCM 22182 / KY 12970</strain>
    </source>
</reference>
<reference evidence="11 12" key="2">
    <citation type="journal article" date="2012" name="Open Biol.">
        <title>Characteristics of nucleosomes and linker DNA regions on the genome of the basidiomycete Mixia osmundae revealed by mono- and dinucleosome mapping.</title>
        <authorList>
            <person name="Nishida H."/>
            <person name="Kondo S."/>
            <person name="Matsumoto T."/>
            <person name="Suzuki Y."/>
            <person name="Yoshikawa H."/>
            <person name="Taylor T.D."/>
            <person name="Sugiyama J."/>
        </authorList>
    </citation>
    <scope>NUCLEOTIDE SEQUENCE [LARGE SCALE GENOMIC DNA]</scope>
    <source>
        <strain evidence="12">CBS 9802 / IAM 14324 / JCM 22182 / KY 12970</strain>
    </source>
</reference>
<dbReference type="GO" id="GO:0015078">
    <property type="term" value="F:proton transmembrane transporter activity"/>
    <property type="evidence" value="ECO:0007669"/>
    <property type="project" value="InterPro"/>
</dbReference>
<feature type="region of interest" description="Disordered" evidence="10">
    <location>
        <begin position="22"/>
        <end position="58"/>
    </location>
</feature>
<sequence length="190" mass="20581">MSSLALRRSPVSALRAQIQATSRQQQARWATSTAEAAKEKAGQASSKAKEAASSASDRAAQVSETAKKYLGQAGQSLTKLTGSAGERASSALGAYREPLFYNAAVAREVLKQVYIAERLAPPSSVGEIRSAYETLFNRARDPQYWRSTIESGEWKRVAIYALEAIGIFTIGEMIGRRKLVGYGKIESHGH</sequence>
<name>G7E7Q9_MIXOS</name>
<keyword evidence="12" id="KW-1185">Reference proteome</keyword>
<keyword evidence="5" id="KW-0375">Hydrogen ion transport</keyword>
<evidence type="ECO:0000256" key="10">
    <source>
        <dbReference type="SAM" id="MobiDB-lite"/>
    </source>
</evidence>
<dbReference type="InParanoid" id="G7E7Q9"/>
<gene>
    <name evidence="11" type="primary">Mo05557</name>
    <name evidence="11" type="ORF">E5Q_05557</name>
</gene>
<evidence type="ECO:0000256" key="4">
    <source>
        <dbReference type="ARBA" id="ARBA00022547"/>
    </source>
</evidence>
<dbReference type="Pfam" id="PF04718">
    <property type="entry name" value="ATP-synt_G"/>
    <property type="match status" value="1"/>
</dbReference>
<dbReference type="GO" id="GO:0031966">
    <property type="term" value="C:mitochondrial membrane"/>
    <property type="evidence" value="ECO:0007669"/>
    <property type="project" value="UniProtKB-SubCell"/>
</dbReference>
<dbReference type="STRING" id="764103.G7E7Q9"/>
<evidence type="ECO:0000256" key="2">
    <source>
        <dbReference type="ARBA" id="ARBA00005699"/>
    </source>
</evidence>
<dbReference type="InterPro" id="IPR006808">
    <property type="entry name" value="ATP_synth_F0_gsu_mt"/>
</dbReference>
<protein>
    <submittedName>
        <fullName evidence="11">Uncharacterized protein</fullName>
    </submittedName>
</protein>
<dbReference type="GO" id="GO:0015986">
    <property type="term" value="P:proton motive force-driven ATP synthesis"/>
    <property type="evidence" value="ECO:0007669"/>
    <property type="project" value="InterPro"/>
</dbReference>
<evidence type="ECO:0000256" key="9">
    <source>
        <dbReference type="ARBA" id="ARBA00023310"/>
    </source>
</evidence>
<dbReference type="EMBL" id="BABT02000165">
    <property type="protein sequence ID" value="GAA98869.1"/>
    <property type="molecule type" value="Genomic_DNA"/>
</dbReference>
<comment type="similarity">
    <text evidence="2">Belongs to the ATPase g subunit family.</text>
</comment>
<evidence type="ECO:0000256" key="3">
    <source>
        <dbReference type="ARBA" id="ARBA00022448"/>
    </source>
</evidence>
<dbReference type="AlphaFoldDB" id="G7E7Q9"/>
<dbReference type="HOGENOM" id="CLU_118199_0_0_1"/>
<keyword evidence="3" id="KW-0813">Transport</keyword>
<dbReference type="RefSeq" id="XP_014567034.1">
    <property type="nucleotide sequence ID" value="XM_014711548.1"/>
</dbReference>
<evidence type="ECO:0000256" key="6">
    <source>
        <dbReference type="ARBA" id="ARBA00023065"/>
    </source>
</evidence>
<evidence type="ECO:0000313" key="12">
    <source>
        <dbReference type="Proteomes" id="UP000009131"/>
    </source>
</evidence>
<dbReference type="Proteomes" id="UP000009131">
    <property type="component" value="Unassembled WGS sequence"/>
</dbReference>
<proteinExistence type="inferred from homology"/>
<feature type="compositionally biased region" description="Low complexity" evidence="10">
    <location>
        <begin position="42"/>
        <end position="58"/>
    </location>
</feature>
<comment type="caution">
    <text evidence="11">The sequence shown here is derived from an EMBL/GenBank/DDBJ whole genome shotgun (WGS) entry which is preliminary data.</text>
</comment>
<evidence type="ECO:0000256" key="1">
    <source>
        <dbReference type="ARBA" id="ARBA00004325"/>
    </source>
</evidence>
<evidence type="ECO:0000256" key="5">
    <source>
        <dbReference type="ARBA" id="ARBA00022781"/>
    </source>
</evidence>
<keyword evidence="9" id="KW-0066">ATP synthesis</keyword>
<keyword evidence="4" id="KW-0138">CF(0)</keyword>
<keyword evidence="6" id="KW-0406">Ion transport</keyword>
<organism evidence="11 12">
    <name type="scientific">Mixia osmundae (strain CBS 9802 / IAM 14324 / JCM 22182 / KY 12970)</name>
    <dbReference type="NCBI Taxonomy" id="764103"/>
    <lineage>
        <taxon>Eukaryota</taxon>
        <taxon>Fungi</taxon>
        <taxon>Dikarya</taxon>
        <taxon>Basidiomycota</taxon>
        <taxon>Pucciniomycotina</taxon>
        <taxon>Mixiomycetes</taxon>
        <taxon>Mixiales</taxon>
        <taxon>Mixiaceae</taxon>
        <taxon>Mixia</taxon>
    </lineage>
</organism>
<accession>G7E7Q9</accession>
<dbReference type="eggNOG" id="KOG4103">
    <property type="taxonomic scope" value="Eukaryota"/>
</dbReference>
<dbReference type="OMA" id="NMTPPNL"/>
<dbReference type="GO" id="GO:0045259">
    <property type="term" value="C:proton-transporting ATP synthase complex"/>
    <property type="evidence" value="ECO:0007669"/>
    <property type="project" value="UniProtKB-KW"/>
</dbReference>
<dbReference type="OrthoDB" id="437at2759"/>
<keyword evidence="8" id="KW-0472">Membrane</keyword>
<evidence type="ECO:0000313" key="11">
    <source>
        <dbReference type="EMBL" id="GAA98869.1"/>
    </source>
</evidence>
<evidence type="ECO:0000256" key="8">
    <source>
        <dbReference type="ARBA" id="ARBA00023136"/>
    </source>
</evidence>
<comment type="subcellular location">
    <subcellularLocation>
        <location evidence="1">Mitochondrion membrane</location>
    </subcellularLocation>
</comment>
<keyword evidence="7" id="KW-0496">Mitochondrion</keyword>